<dbReference type="InterPro" id="IPR010732">
    <property type="entry name" value="T6SS_TssG-like"/>
</dbReference>
<keyword evidence="2" id="KW-1185">Reference proteome</keyword>
<dbReference type="RefSeq" id="WP_092006231.1">
    <property type="nucleotide sequence ID" value="NZ_FMYQ01000048.1"/>
</dbReference>
<reference evidence="2" key="1">
    <citation type="submission" date="2016-09" db="EMBL/GenBank/DDBJ databases">
        <authorList>
            <person name="Varghese N."/>
            <person name="Submissions S."/>
        </authorList>
    </citation>
    <scope>NUCLEOTIDE SEQUENCE [LARGE SCALE GENOMIC DNA]</scope>
    <source>
        <strain evidence="2">TNe-862</strain>
    </source>
</reference>
<organism evidence="1 2">
    <name type="scientific">Paraburkholderia lycopersici</name>
    <dbReference type="NCBI Taxonomy" id="416944"/>
    <lineage>
        <taxon>Bacteria</taxon>
        <taxon>Pseudomonadati</taxon>
        <taxon>Pseudomonadota</taxon>
        <taxon>Betaproteobacteria</taxon>
        <taxon>Burkholderiales</taxon>
        <taxon>Burkholderiaceae</taxon>
        <taxon>Paraburkholderia</taxon>
    </lineage>
</organism>
<dbReference type="EMBL" id="FMYQ01000048">
    <property type="protein sequence ID" value="SDE42743.1"/>
    <property type="molecule type" value="Genomic_DNA"/>
</dbReference>
<dbReference type="PANTHER" id="PTHR35564:SF4">
    <property type="entry name" value="CYTOPLASMIC PROTEIN"/>
    <property type="match status" value="1"/>
</dbReference>
<name>A0A1G7CU23_9BURK</name>
<dbReference type="STRING" id="416944.SAMN05421548_1484"/>
<sequence>MKRAPFKALVRDIALSRSLLDHLQAEPWRYGFLALMRRIGANPAIDPVGTARLPQAEPFRLGQQPGLVFAPREIARAGVAHDRLKIRLFGLGMLGPNGPLPIHITEIAREREEHRRDPTLSNFLDVFHHRYLTQFYRAWASAQSAAGLDRPDNERFTFYIAGLAGHEVGEISTGPLPAHARLSAAPHLVRESRNPGGLAATLSQYFSVPVHVEEYVFHWLDVDPGEQSRLGVPGAGSIMAVNAILGGKIPDRQFRFRIVIGPVDIDDYQRFTPRGADLLRLVEWVRAFVGREIHWELELKIRPHSVPPAVMGGHQQLGWSGWLGQSPSAEPVTGMLFEPERYVPQLRRGAEARAA</sequence>
<evidence type="ECO:0000313" key="1">
    <source>
        <dbReference type="EMBL" id="SDE42743.1"/>
    </source>
</evidence>
<protein>
    <submittedName>
        <fullName evidence="1">Type VI secretion system protein ImpH</fullName>
    </submittedName>
</protein>
<dbReference type="Proteomes" id="UP000198908">
    <property type="component" value="Unassembled WGS sequence"/>
</dbReference>
<accession>A0A1G7CU23</accession>
<dbReference type="NCBIfam" id="TIGR03347">
    <property type="entry name" value="VI_chp_1"/>
    <property type="match status" value="1"/>
</dbReference>
<dbReference type="PANTHER" id="PTHR35564">
    <property type="match status" value="1"/>
</dbReference>
<proteinExistence type="predicted"/>
<dbReference type="Pfam" id="PF06996">
    <property type="entry name" value="T6SS_TssG"/>
    <property type="match status" value="1"/>
</dbReference>
<dbReference type="OrthoDB" id="1523296at2"/>
<evidence type="ECO:0000313" key="2">
    <source>
        <dbReference type="Proteomes" id="UP000198908"/>
    </source>
</evidence>
<dbReference type="AlphaFoldDB" id="A0A1G7CU23"/>
<gene>
    <name evidence="1" type="ORF">SAMN05421548_1484</name>
</gene>